<evidence type="ECO:0000313" key="2">
    <source>
        <dbReference type="Proteomes" id="UP001341840"/>
    </source>
</evidence>
<proteinExistence type="predicted"/>
<keyword evidence="2" id="KW-1185">Reference proteome</keyword>
<sequence length="270" mass="30948">MVRFDSTEDPGANITVTKEEFNLFHNIDRQLFTRLVVGLRRDTSESTHVISFIMWLERKCKDFKIVTNLLTWPDNLLNDLADEAKLALRCVESPQYPFTHDKFLPLIHNVTRGTISLLYLYENRMEVIPGVTKLLNDVSLRCFTDIIQHVQYENARNAMISNVAYMQQQQQPPPPPLSQMMYYAPSATAATNPSPHWVAGSSSSSLIGTSQDEFNEEFKEIVMKMQLRSTAFANEMREVPPADDGTIFMTFSKGYPISEAEIRDFFARFS</sequence>
<gene>
    <name evidence="1" type="ORF">PIB30_074905</name>
</gene>
<comment type="caution">
    <text evidence="1">The sequence shown here is derived from an EMBL/GenBank/DDBJ whole genome shotgun (WGS) entry which is preliminary data.</text>
</comment>
<evidence type="ECO:0000313" key="1">
    <source>
        <dbReference type="EMBL" id="MED6150696.1"/>
    </source>
</evidence>
<organism evidence="1 2">
    <name type="scientific">Stylosanthes scabra</name>
    <dbReference type="NCBI Taxonomy" id="79078"/>
    <lineage>
        <taxon>Eukaryota</taxon>
        <taxon>Viridiplantae</taxon>
        <taxon>Streptophyta</taxon>
        <taxon>Embryophyta</taxon>
        <taxon>Tracheophyta</taxon>
        <taxon>Spermatophyta</taxon>
        <taxon>Magnoliopsida</taxon>
        <taxon>eudicotyledons</taxon>
        <taxon>Gunneridae</taxon>
        <taxon>Pentapetalae</taxon>
        <taxon>rosids</taxon>
        <taxon>fabids</taxon>
        <taxon>Fabales</taxon>
        <taxon>Fabaceae</taxon>
        <taxon>Papilionoideae</taxon>
        <taxon>50 kb inversion clade</taxon>
        <taxon>dalbergioids sensu lato</taxon>
        <taxon>Dalbergieae</taxon>
        <taxon>Pterocarpus clade</taxon>
        <taxon>Stylosanthes</taxon>
    </lineage>
</organism>
<name>A0ABU6TPJ7_9FABA</name>
<dbReference type="PANTHER" id="PTHR33527">
    <property type="entry name" value="OS07G0274300 PROTEIN"/>
    <property type="match status" value="1"/>
</dbReference>
<reference evidence="1 2" key="1">
    <citation type="journal article" date="2023" name="Plants (Basel)">
        <title>Bridging the Gap: Combining Genomics and Transcriptomics Approaches to Understand Stylosanthes scabra, an Orphan Legume from the Brazilian Caatinga.</title>
        <authorList>
            <person name="Ferreira-Neto J.R.C."/>
            <person name="da Silva M.D."/>
            <person name="Binneck E."/>
            <person name="de Melo N.F."/>
            <person name="da Silva R.H."/>
            <person name="de Melo A.L.T.M."/>
            <person name="Pandolfi V."/>
            <person name="Bustamante F.O."/>
            <person name="Brasileiro-Vidal A.C."/>
            <person name="Benko-Iseppon A.M."/>
        </authorList>
    </citation>
    <scope>NUCLEOTIDE SEQUENCE [LARGE SCALE GENOMIC DNA]</scope>
    <source>
        <tissue evidence="1">Leaves</tissue>
    </source>
</reference>
<dbReference type="Proteomes" id="UP001341840">
    <property type="component" value="Unassembled WGS sequence"/>
</dbReference>
<protein>
    <submittedName>
        <fullName evidence="1">Uncharacterized protein</fullName>
    </submittedName>
</protein>
<accession>A0ABU6TPJ7</accession>
<dbReference type="EMBL" id="JASCZI010091563">
    <property type="protein sequence ID" value="MED6150696.1"/>
    <property type="molecule type" value="Genomic_DNA"/>
</dbReference>
<dbReference type="PANTHER" id="PTHR33527:SF28">
    <property type="entry name" value="GB|AAD43168.1"/>
    <property type="match status" value="1"/>
</dbReference>